<evidence type="ECO:0000256" key="7">
    <source>
        <dbReference type="ARBA" id="ARBA00023180"/>
    </source>
</evidence>
<keyword evidence="7" id="KW-0325">Glycoprotein</keyword>
<evidence type="ECO:0000256" key="1">
    <source>
        <dbReference type="ARBA" id="ARBA00001974"/>
    </source>
</evidence>
<comment type="similarity">
    <text evidence="2">Belongs to the oxygen-dependent FAD-linked oxidoreductase family.</text>
</comment>
<dbReference type="InterPro" id="IPR016166">
    <property type="entry name" value="FAD-bd_PCMH"/>
</dbReference>
<evidence type="ECO:0000256" key="4">
    <source>
        <dbReference type="ARBA" id="ARBA00022729"/>
    </source>
</evidence>
<dbReference type="Gene3D" id="3.30.465.10">
    <property type="match status" value="1"/>
</dbReference>
<protein>
    <submittedName>
        <fullName evidence="10">FAD-binding</fullName>
    </submittedName>
</protein>
<dbReference type="PROSITE" id="PS51387">
    <property type="entry name" value="FAD_PCMH"/>
    <property type="match status" value="1"/>
</dbReference>
<feature type="domain" description="FAD-binding PCMH-type" evidence="9">
    <location>
        <begin position="73"/>
        <end position="173"/>
    </location>
</feature>
<reference evidence="10 11" key="1">
    <citation type="submission" date="2019-04" db="EMBL/GenBank/DDBJ databases">
        <title>An improved genome assembly and genetic linkage map for asparagus bean, Vigna unguiculata ssp. sesquipedialis.</title>
        <authorList>
            <person name="Xia Q."/>
            <person name="Zhang R."/>
            <person name="Dong Y."/>
        </authorList>
    </citation>
    <scope>NUCLEOTIDE SEQUENCE [LARGE SCALE GENOMIC DNA]</scope>
    <source>
        <tissue evidence="10">Leaf</tissue>
    </source>
</reference>
<evidence type="ECO:0000259" key="9">
    <source>
        <dbReference type="PROSITE" id="PS51387"/>
    </source>
</evidence>
<keyword evidence="4 8" id="KW-0732">Signal</keyword>
<dbReference type="SUPFAM" id="SSF56176">
    <property type="entry name" value="FAD-binding/transporter-associated domain-like"/>
    <property type="match status" value="1"/>
</dbReference>
<keyword evidence="11" id="KW-1185">Reference proteome</keyword>
<name>A0A4D6L629_VIGUN</name>
<dbReference type="GO" id="GO:1901696">
    <property type="term" value="P:cannabinoid biosynthetic process"/>
    <property type="evidence" value="ECO:0007669"/>
    <property type="project" value="UniProtKB-ARBA"/>
</dbReference>
<dbReference type="Gene3D" id="3.30.43.10">
    <property type="entry name" value="Uridine Diphospho-n-acetylenolpyruvylglucosamine Reductase, domain 2"/>
    <property type="match status" value="1"/>
</dbReference>
<evidence type="ECO:0000313" key="11">
    <source>
        <dbReference type="Proteomes" id="UP000501690"/>
    </source>
</evidence>
<dbReference type="Pfam" id="PF01565">
    <property type="entry name" value="FAD_binding_4"/>
    <property type="match status" value="1"/>
</dbReference>
<keyword evidence="3" id="KW-0285">Flavoprotein</keyword>
<evidence type="ECO:0000313" key="10">
    <source>
        <dbReference type="EMBL" id="QCD83977.1"/>
    </source>
</evidence>
<evidence type="ECO:0000256" key="6">
    <source>
        <dbReference type="ARBA" id="ARBA00023157"/>
    </source>
</evidence>
<dbReference type="EMBL" id="CP039346">
    <property type="protein sequence ID" value="QCD83977.1"/>
    <property type="molecule type" value="Genomic_DNA"/>
</dbReference>
<gene>
    <name evidence="10" type="ORF">DEO72_LG2g4326</name>
</gene>
<dbReference type="Proteomes" id="UP000501690">
    <property type="component" value="Linkage Group LG2"/>
</dbReference>
<dbReference type="InterPro" id="IPR036318">
    <property type="entry name" value="FAD-bd_PCMH-like_sf"/>
</dbReference>
<dbReference type="FunFam" id="3.30.43.10:FF:000004">
    <property type="entry name" value="Berberine bridge enzyme-like 15"/>
    <property type="match status" value="1"/>
</dbReference>
<dbReference type="InterPro" id="IPR006094">
    <property type="entry name" value="Oxid_FAD_bind_N"/>
</dbReference>
<sequence length="173" mass="19510">MKHLSSYFTFATVITLLFSFEPPSLDTPEKFVQCLYNNHHISNSISNAVYTQTNSSYFSVLDAPIHNLRLLNISSKPQVIVTPLDVSHIQATIMCSQRHGLQIRTRSGGHDYEGLSYIAEVPFVVLDLINLRQIKVDVENRTTWVQAGANLGELYYTISQKTKTLGFPAPHTR</sequence>
<dbReference type="PANTHER" id="PTHR32448">
    <property type="entry name" value="OS08G0158400 PROTEIN"/>
    <property type="match status" value="1"/>
</dbReference>
<evidence type="ECO:0000256" key="2">
    <source>
        <dbReference type="ARBA" id="ARBA00005466"/>
    </source>
</evidence>
<evidence type="ECO:0000256" key="3">
    <source>
        <dbReference type="ARBA" id="ARBA00022630"/>
    </source>
</evidence>
<accession>A0A4D6L629</accession>
<evidence type="ECO:0000256" key="8">
    <source>
        <dbReference type="SAM" id="SignalP"/>
    </source>
</evidence>
<comment type="cofactor">
    <cofactor evidence="1">
        <name>FAD</name>
        <dbReference type="ChEBI" id="CHEBI:57692"/>
    </cofactor>
</comment>
<evidence type="ECO:0000256" key="5">
    <source>
        <dbReference type="ARBA" id="ARBA00022827"/>
    </source>
</evidence>
<dbReference type="AlphaFoldDB" id="A0A4D6L629"/>
<feature type="signal peptide" evidence="8">
    <location>
        <begin position="1"/>
        <end position="19"/>
    </location>
</feature>
<keyword evidence="5" id="KW-0274">FAD</keyword>
<dbReference type="InterPro" id="IPR016169">
    <property type="entry name" value="FAD-bd_PCMH_sub2"/>
</dbReference>
<proteinExistence type="inferred from homology"/>
<dbReference type="InterPro" id="IPR016167">
    <property type="entry name" value="FAD-bd_PCMH_sub1"/>
</dbReference>
<feature type="chain" id="PRO_5020025529" evidence="8">
    <location>
        <begin position="20"/>
        <end position="173"/>
    </location>
</feature>
<organism evidence="10 11">
    <name type="scientific">Vigna unguiculata</name>
    <name type="common">Cowpea</name>
    <dbReference type="NCBI Taxonomy" id="3917"/>
    <lineage>
        <taxon>Eukaryota</taxon>
        <taxon>Viridiplantae</taxon>
        <taxon>Streptophyta</taxon>
        <taxon>Embryophyta</taxon>
        <taxon>Tracheophyta</taxon>
        <taxon>Spermatophyta</taxon>
        <taxon>Magnoliopsida</taxon>
        <taxon>eudicotyledons</taxon>
        <taxon>Gunneridae</taxon>
        <taxon>Pentapetalae</taxon>
        <taxon>rosids</taxon>
        <taxon>fabids</taxon>
        <taxon>Fabales</taxon>
        <taxon>Fabaceae</taxon>
        <taxon>Papilionoideae</taxon>
        <taxon>50 kb inversion clade</taxon>
        <taxon>NPAAA clade</taxon>
        <taxon>indigoferoid/millettioid clade</taxon>
        <taxon>Phaseoleae</taxon>
        <taxon>Vigna</taxon>
    </lineage>
</organism>
<keyword evidence="6" id="KW-1015">Disulfide bond</keyword>
<dbReference type="GO" id="GO:0071949">
    <property type="term" value="F:FAD binding"/>
    <property type="evidence" value="ECO:0007669"/>
    <property type="project" value="InterPro"/>
</dbReference>